<organism evidence="14 15">
    <name type="scientific">Grimontia hollisae CIP 101886</name>
    <dbReference type="NCBI Taxonomy" id="675812"/>
    <lineage>
        <taxon>Bacteria</taxon>
        <taxon>Pseudomonadati</taxon>
        <taxon>Pseudomonadota</taxon>
        <taxon>Gammaproteobacteria</taxon>
        <taxon>Vibrionales</taxon>
        <taxon>Vibrionaceae</taxon>
        <taxon>Grimontia</taxon>
    </lineage>
</organism>
<evidence type="ECO:0000259" key="13">
    <source>
        <dbReference type="PROSITE" id="PS51462"/>
    </source>
</evidence>
<keyword evidence="9" id="KW-0520">NAD</keyword>
<keyword evidence="15" id="KW-1185">Reference proteome</keyword>
<dbReference type="PANTHER" id="PTHR42904:SF6">
    <property type="entry name" value="NAD-CAPPED RNA HYDROLASE NUDT12"/>
    <property type="match status" value="1"/>
</dbReference>
<evidence type="ECO:0000313" key="15">
    <source>
        <dbReference type="Proteomes" id="UP000003604"/>
    </source>
</evidence>
<evidence type="ECO:0000256" key="8">
    <source>
        <dbReference type="ARBA" id="ARBA00022842"/>
    </source>
</evidence>
<evidence type="ECO:0000256" key="6">
    <source>
        <dbReference type="ARBA" id="ARBA00022801"/>
    </source>
</evidence>
<evidence type="ECO:0000256" key="1">
    <source>
        <dbReference type="ARBA" id="ARBA00001946"/>
    </source>
</evidence>
<evidence type="ECO:0000256" key="11">
    <source>
        <dbReference type="ARBA" id="ARBA00023679"/>
    </source>
</evidence>
<dbReference type="EC" id="3.6.1.22" evidence="4"/>
<feature type="domain" description="Nudix hydrolase" evidence="13">
    <location>
        <begin position="125"/>
        <end position="248"/>
    </location>
</feature>
<dbReference type="Gene3D" id="3.90.79.10">
    <property type="entry name" value="Nucleoside Triphosphate Pyrophosphohydrolase"/>
    <property type="match status" value="1"/>
</dbReference>
<dbReference type="CDD" id="cd03429">
    <property type="entry name" value="NUDIX_NADH_pyrophosphatase_Nudt13"/>
    <property type="match status" value="1"/>
</dbReference>
<evidence type="ECO:0000256" key="9">
    <source>
        <dbReference type="ARBA" id="ARBA00023027"/>
    </source>
</evidence>
<dbReference type="GO" id="GO:0035529">
    <property type="term" value="F:NADH pyrophosphatase activity"/>
    <property type="evidence" value="ECO:0007669"/>
    <property type="project" value="TreeGrafter"/>
</dbReference>
<dbReference type="PROSITE" id="PS51462">
    <property type="entry name" value="NUDIX"/>
    <property type="match status" value="1"/>
</dbReference>
<dbReference type="PROSITE" id="PS00893">
    <property type="entry name" value="NUDIX_BOX"/>
    <property type="match status" value="1"/>
</dbReference>
<dbReference type="InterPro" id="IPR015797">
    <property type="entry name" value="NUDIX_hydrolase-like_dom_sf"/>
</dbReference>
<comment type="cofactor">
    <cofactor evidence="1">
        <name>Mg(2+)</name>
        <dbReference type="ChEBI" id="CHEBI:18420"/>
    </cofactor>
</comment>
<keyword evidence="10" id="KW-0464">Manganese</keyword>
<evidence type="ECO:0000313" key="14">
    <source>
        <dbReference type="EMBL" id="EEY74018.1"/>
    </source>
</evidence>
<dbReference type="GO" id="GO:0110153">
    <property type="term" value="F:RNA NAD-cap (NMN-forming) hydrolase activity"/>
    <property type="evidence" value="ECO:0007669"/>
    <property type="project" value="RHEA"/>
</dbReference>
<dbReference type="GO" id="GO:0046872">
    <property type="term" value="F:metal ion binding"/>
    <property type="evidence" value="ECO:0007669"/>
    <property type="project" value="UniProtKB-KW"/>
</dbReference>
<keyword evidence="6 12" id="KW-0378">Hydrolase</keyword>
<comment type="caution">
    <text evidence="14">The sequence shown here is derived from an EMBL/GenBank/DDBJ whole genome shotgun (WGS) entry which is preliminary data.</text>
</comment>
<protein>
    <recommendedName>
        <fullName evidence="4">NAD(+) diphosphatase</fullName>
        <ecNumber evidence="4">3.6.1.22</ecNumber>
    </recommendedName>
</protein>
<dbReference type="GO" id="GO:0005829">
    <property type="term" value="C:cytosol"/>
    <property type="evidence" value="ECO:0007669"/>
    <property type="project" value="TreeGrafter"/>
</dbReference>
<name>D0I3J7_GRIHO</name>
<keyword evidence="7" id="KW-0862">Zinc</keyword>
<sequence>MSDQKDLVYLCCVTDGKLWQIDHKLPLIPKNQLDKCVEASYVIGCHEGYPVVYADMHHYAIGAEFDGLRSLLHLPATLFNLAGRAIQLDYMRQTQKFCSHCGNLNHFEASHPAMVCPSCDAVHYPKISPCVIVAVKKGDQILLAHHPRHKNGMYTVIAGFVETGETLEQCVAREVKEETGIEVCNIRYFDSQPWAFPSNLMVGFIADYASGDINPDYEELTDARWFSADNLPLVAPKGTIARCLIEACVSAASASR</sequence>
<dbReference type="AlphaFoldDB" id="D0I3J7"/>
<gene>
    <name evidence="14" type="ORF">VHA_000312</name>
</gene>
<evidence type="ECO:0000256" key="10">
    <source>
        <dbReference type="ARBA" id="ARBA00023211"/>
    </source>
</evidence>
<dbReference type="GO" id="GO:0019677">
    <property type="term" value="P:NAD+ catabolic process"/>
    <property type="evidence" value="ECO:0007669"/>
    <property type="project" value="TreeGrafter"/>
</dbReference>
<dbReference type="EMBL" id="ADAQ01000007">
    <property type="protein sequence ID" value="EEY74018.1"/>
    <property type="molecule type" value="Genomic_DNA"/>
</dbReference>
<dbReference type="SUPFAM" id="SSF55811">
    <property type="entry name" value="Nudix"/>
    <property type="match status" value="2"/>
</dbReference>
<evidence type="ECO:0000256" key="5">
    <source>
        <dbReference type="ARBA" id="ARBA00022723"/>
    </source>
</evidence>
<accession>D0I3J7</accession>
<dbReference type="InterPro" id="IPR000086">
    <property type="entry name" value="NUDIX_hydrolase_dom"/>
</dbReference>
<comment type="similarity">
    <text evidence="3">Belongs to the Nudix hydrolase family. NudC subfamily.</text>
</comment>
<evidence type="ECO:0000256" key="4">
    <source>
        <dbReference type="ARBA" id="ARBA00012381"/>
    </source>
</evidence>
<dbReference type="eggNOG" id="COG2816">
    <property type="taxonomic scope" value="Bacteria"/>
</dbReference>
<proteinExistence type="inferred from homology"/>
<evidence type="ECO:0000256" key="3">
    <source>
        <dbReference type="ARBA" id="ARBA00009595"/>
    </source>
</evidence>
<evidence type="ECO:0000256" key="2">
    <source>
        <dbReference type="ARBA" id="ARBA00001947"/>
    </source>
</evidence>
<dbReference type="PRINTS" id="PR00502">
    <property type="entry name" value="NUDIXFAMILY"/>
</dbReference>
<reference evidence="14 15" key="1">
    <citation type="submission" date="2009-10" db="EMBL/GenBank/DDBJ databases">
        <authorList>
            <consortium name="Los Alamos National Laboratory (LANL)"/>
            <consortium name="National Microbial Pathogen Data Resource (NMPDR)"/>
            <person name="Saunders E.H."/>
            <person name="Munk A.C."/>
            <person name="Tapia R."/>
            <person name="Green L."/>
            <person name="Rogers Y."/>
            <person name="Detter J.C."/>
            <person name="Bruce D."/>
            <person name="Brettin T.S."/>
            <person name="Colwell R.R."/>
            <person name="Huq A."/>
            <person name="Grim C.J."/>
            <person name="Hasan N.A."/>
            <person name="Bartels D."/>
            <person name="Vonstein V."/>
        </authorList>
    </citation>
    <scope>NUCLEOTIDE SEQUENCE [LARGE SCALE GENOMIC DNA]</scope>
    <source>
        <strain evidence="14 15">CIP 101886</strain>
    </source>
</reference>
<dbReference type="GeneID" id="58896366"/>
<dbReference type="Pfam" id="PF00293">
    <property type="entry name" value="NUDIX"/>
    <property type="match status" value="1"/>
</dbReference>
<dbReference type="PANTHER" id="PTHR42904">
    <property type="entry name" value="NUDIX HYDROLASE, NUDC SUBFAMILY"/>
    <property type="match status" value="1"/>
</dbReference>
<dbReference type="RefSeq" id="WP_005501189.1">
    <property type="nucleotide sequence ID" value="NZ_ADAQ01000007.1"/>
</dbReference>
<dbReference type="OrthoDB" id="9791656at2"/>
<dbReference type="InterPro" id="IPR020084">
    <property type="entry name" value="NUDIX_hydrolase_CS"/>
</dbReference>
<evidence type="ECO:0000256" key="7">
    <source>
        <dbReference type="ARBA" id="ARBA00022833"/>
    </source>
</evidence>
<dbReference type="InterPro" id="IPR050241">
    <property type="entry name" value="NAD-cap_RNA_hydrolase_NudC"/>
</dbReference>
<dbReference type="FunFam" id="3.90.79.10:FF:000004">
    <property type="entry name" value="NADH pyrophosphatase"/>
    <property type="match status" value="1"/>
</dbReference>
<dbReference type="Proteomes" id="UP000003604">
    <property type="component" value="Unassembled WGS sequence"/>
</dbReference>
<comment type="catalytic activity">
    <reaction evidence="11">
        <text>a 5'-end NAD(+)-phospho-ribonucleoside in mRNA + H2O = a 5'-end phospho-adenosine-phospho-ribonucleoside in mRNA + beta-nicotinamide D-ribonucleotide + 2 H(+)</text>
        <dbReference type="Rhea" id="RHEA:60876"/>
        <dbReference type="Rhea" id="RHEA-COMP:15698"/>
        <dbReference type="Rhea" id="RHEA-COMP:15719"/>
        <dbReference type="ChEBI" id="CHEBI:14649"/>
        <dbReference type="ChEBI" id="CHEBI:15377"/>
        <dbReference type="ChEBI" id="CHEBI:15378"/>
        <dbReference type="ChEBI" id="CHEBI:144029"/>
        <dbReference type="ChEBI" id="CHEBI:144051"/>
    </reaction>
    <physiologicalReaction direction="left-to-right" evidence="11">
        <dbReference type="Rhea" id="RHEA:60877"/>
    </physiologicalReaction>
</comment>
<dbReference type="NCBIfam" id="NF001299">
    <property type="entry name" value="PRK00241.1"/>
    <property type="match status" value="1"/>
</dbReference>
<keyword evidence="5" id="KW-0479">Metal-binding</keyword>
<comment type="cofactor">
    <cofactor evidence="2">
        <name>Zn(2+)</name>
        <dbReference type="ChEBI" id="CHEBI:29105"/>
    </cofactor>
</comment>
<dbReference type="InterPro" id="IPR020476">
    <property type="entry name" value="Nudix_hydrolase"/>
</dbReference>
<keyword evidence="8" id="KW-0460">Magnesium</keyword>
<evidence type="ECO:0000256" key="12">
    <source>
        <dbReference type="RuleBase" id="RU003476"/>
    </source>
</evidence>
<dbReference type="InterPro" id="IPR049734">
    <property type="entry name" value="NudC-like_C"/>
</dbReference>
<dbReference type="Gene3D" id="3.90.79.20">
    <property type="match status" value="1"/>
</dbReference>
<dbReference type="GO" id="GO:0006742">
    <property type="term" value="P:NADP+ catabolic process"/>
    <property type="evidence" value="ECO:0007669"/>
    <property type="project" value="TreeGrafter"/>
</dbReference>